<dbReference type="AlphaFoldDB" id="A0A0K2VF85"/>
<reference evidence="1" key="1">
    <citation type="submission" date="2014-05" db="EMBL/GenBank/DDBJ databases">
        <authorList>
            <person name="Chronopoulou M."/>
        </authorList>
    </citation>
    <scope>NUCLEOTIDE SEQUENCE</scope>
    <source>
        <tissue evidence="1">Whole organism</tissue>
    </source>
</reference>
<organism evidence="1">
    <name type="scientific">Lepeophtheirus salmonis</name>
    <name type="common">Salmon louse</name>
    <name type="synonym">Caligus salmonis</name>
    <dbReference type="NCBI Taxonomy" id="72036"/>
    <lineage>
        <taxon>Eukaryota</taxon>
        <taxon>Metazoa</taxon>
        <taxon>Ecdysozoa</taxon>
        <taxon>Arthropoda</taxon>
        <taxon>Crustacea</taxon>
        <taxon>Multicrustacea</taxon>
        <taxon>Hexanauplia</taxon>
        <taxon>Copepoda</taxon>
        <taxon>Siphonostomatoida</taxon>
        <taxon>Caligidae</taxon>
        <taxon>Lepeophtheirus</taxon>
    </lineage>
</organism>
<name>A0A0K2VF85_LEPSM</name>
<protein>
    <submittedName>
        <fullName evidence="1">Uncharacterized protein</fullName>
    </submittedName>
</protein>
<evidence type="ECO:0000313" key="1">
    <source>
        <dbReference type="EMBL" id="CDW49124.1"/>
    </source>
</evidence>
<proteinExistence type="predicted"/>
<sequence>MSLRLDTNSRVSVLKDGIGVILRTL</sequence>
<accession>A0A0K2VF85</accession>
<dbReference type="EMBL" id="HACA01031763">
    <property type="protein sequence ID" value="CDW49124.1"/>
    <property type="molecule type" value="Transcribed_RNA"/>
</dbReference>